<comment type="similarity">
    <text evidence="2 11">Belongs to the mitochondrial carrier (TC 2.A.29) family.</text>
</comment>
<dbReference type="PANTHER" id="PTHR45788:SF2">
    <property type="entry name" value="SUCCINATE_FUMARATE MITOCHONDRIAL TRANSPORTER"/>
    <property type="match status" value="1"/>
</dbReference>
<dbReference type="InterPro" id="IPR023395">
    <property type="entry name" value="MCP_dom_sf"/>
</dbReference>
<dbReference type="GeneID" id="54487917"/>
<evidence type="ECO:0000256" key="2">
    <source>
        <dbReference type="ARBA" id="ARBA00006375"/>
    </source>
</evidence>
<comment type="subcellular location">
    <subcellularLocation>
        <location evidence="1">Mitochondrion inner membrane</location>
        <topology evidence="1">Multi-pass membrane protein</topology>
    </subcellularLocation>
</comment>
<name>A0A6A6W9B8_9PEZI</name>
<keyword evidence="9 10" id="KW-0472">Membrane</keyword>
<dbReference type="InterPro" id="IPR049563">
    <property type="entry name" value="TXTP-like"/>
</dbReference>
<evidence type="ECO:0000256" key="1">
    <source>
        <dbReference type="ARBA" id="ARBA00004448"/>
    </source>
</evidence>
<keyword evidence="8" id="KW-0496">Mitochondrion</keyword>
<feature type="repeat" description="Solcar" evidence="10">
    <location>
        <begin position="212"/>
        <end position="298"/>
    </location>
</feature>
<dbReference type="SUPFAM" id="SSF103506">
    <property type="entry name" value="Mitochondrial carrier"/>
    <property type="match status" value="1"/>
</dbReference>
<feature type="repeat" description="Solcar" evidence="10">
    <location>
        <begin position="5"/>
        <end position="94"/>
    </location>
</feature>
<dbReference type="RefSeq" id="XP_033601596.1">
    <property type="nucleotide sequence ID" value="XM_033746863.1"/>
</dbReference>
<gene>
    <name evidence="12" type="ORF">EJ05DRAFT_499571</name>
</gene>
<dbReference type="PANTHER" id="PTHR45788">
    <property type="entry name" value="SUCCINATE/FUMARATE MITOCHONDRIAL TRANSPORTER-RELATED"/>
    <property type="match status" value="1"/>
</dbReference>
<sequence length="303" mass="32369">MADRQQIVINFAAGGGAGTVEAFACHPLDTIKTRMQLCRVVANAGPSLSFIGTTTSIVTHEGVFALYNGLSAVLLGMGPKIAIRFSSFEFYKSLFQKPDRAPQSHVLFLSGLAAGVTEAITVLNPMDVLKIRLQAQKAASAQISPNATAPVSARPSLSVVLKNMIEKEGVFALYRGVGLTAVRQGTTQAVNFTVYNILKDLLRKYQPDKDVLPSWQTMGIGLFAGASGPICNAPLDTVKTRVQSTTGKFSVSQVPGMIAVVAREEGVRALWRGITPRLLRVAPGQAVSFTVYEFLKGLLQKSG</sequence>
<evidence type="ECO:0000256" key="4">
    <source>
        <dbReference type="ARBA" id="ARBA00022692"/>
    </source>
</evidence>
<evidence type="ECO:0000256" key="11">
    <source>
        <dbReference type="RuleBase" id="RU000488"/>
    </source>
</evidence>
<evidence type="ECO:0000256" key="3">
    <source>
        <dbReference type="ARBA" id="ARBA00022448"/>
    </source>
</evidence>
<organism evidence="12 13">
    <name type="scientific">Pseudovirgaria hyperparasitica</name>
    <dbReference type="NCBI Taxonomy" id="470096"/>
    <lineage>
        <taxon>Eukaryota</taxon>
        <taxon>Fungi</taxon>
        <taxon>Dikarya</taxon>
        <taxon>Ascomycota</taxon>
        <taxon>Pezizomycotina</taxon>
        <taxon>Dothideomycetes</taxon>
        <taxon>Dothideomycetes incertae sedis</taxon>
        <taxon>Acrospermales</taxon>
        <taxon>Acrospermaceae</taxon>
        <taxon>Pseudovirgaria</taxon>
    </lineage>
</organism>
<evidence type="ECO:0000256" key="6">
    <source>
        <dbReference type="ARBA" id="ARBA00022792"/>
    </source>
</evidence>
<dbReference type="InterPro" id="IPR002067">
    <property type="entry name" value="MCP"/>
</dbReference>
<dbReference type="EMBL" id="ML996570">
    <property type="protein sequence ID" value="KAF2759145.1"/>
    <property type="molecule type" value="Genomic_DNA"/>
</dbReference>
<keyword evidence="3 11" id="KW-0813">Transport</keyword>
<evidence type="ECO:0000256" key="10">
    <source>
        <dbReference type="PROSITE-ProRule" id="PRU00282"/>
    </source>
</evidence>
<dbReference type="OrthoDB" id="204711at2759"/>
<dbReference type="PRINTS" id="PR00926">
    <property type="entry name" value="MITOCARRIER"/>
</dbReference>
<evidence type="ECO:0000313" key="12">
    <source>
        <dbReference type="EMBL" id="KAF2759145.1"/>
    </source>
</evidence>
<dbReference type="AlphaFoldDB" id="A0A6A6W9B8"/>
<feature type="repeat" description="Solcar" evidence="10">
    <location>
        <begin position="105"/>
        <end position="201"/>
    </location>
</feature>
<dbReference type="GO" id="GO:0005743">
    <property type="term" value="C:mitochondrial inner membrane"/>
    <property type="evidence" value="ECO:0007669"/>
    <property type="project" value="UniProtKB-SubCell"/>
</dbReference>
<evidence type="ECO:0000256" key="7">
    <source>
        <dbReference type="ARBA" id="ARBA00022989"/>
    </source>
</evidence>
<proteinExistence type="inferred from homology"/>
<dbReference type="Proteomes" id="UP000799437">
    <property type="component" value="Unassembled WGS sequence"/>
</dbReference>
<keyword evidence="6" id="KW-0999">Mitochondrion inner membrane</keyword>
<evidence type="ECO:0000256" key="5">
    <source>
        <dbReference type="ARBA" id="ARBA00022737"/>
    </source>
</evidence>
<dbReference type="PROSITE" id="PS50920">
    <property type="entry name" value="SOLCAR"/>
    <property type="match status" value="3"/>
</dbReference>
<reference evidence="12" key="1">
    <citation type="journal article" date="2020" name="Stud. Mycol.">
        <title>101 Dothideomycetes genomes: a test case for predicting lifestyles and emergence of pathogens.</title>
        <authorList>
            <person name="Haridas S."/>
            <person name="Albert R."/>
            <person name="Binder M."/>
            <person name="Bloem J."/>
            <person name="Labutti K."/>
            <person name="Salamov A."/>
            <person name="Andreopoulos B."/>
            <person name="Baker S."/>
            <person name="Barry K."/>
            <person name="Bills G."/>
            <person name="Bluhm B."/>
            <person name="Cannon C."/>
            <person name="Castanera R."/>
            <person name="Culley D."/>
            <person name="Daum C."/>
            <person name="Ezra D."/>
            <person name="Gonzalez J."/>
            <person name="Henrissat B."/>
            <person name="Kuo A."/>
            <person name="Liang C."/>
            <person name="Lipzen A."/>
            <person name="Lutzoni F."/>
            <person name="Magnuson J."/>
            <person name="Mondo S."/>
            <person name="Nolan M."/>
            <person name="Ohm R."/>
            <person name="Pangilinan J."/>
            <person name="Park H.-J."/>
            <person name="Ramirez L."/>
            <person name="Alfaro M."/>
            <person name="Sun H."/>
            <person name="Tritt A."/>
            <person name="Yoshinaga Y."/>
            <person name="Zwiers L.-H."/>
            <person name="Turgeon B."/>
            <person name="Goodwin S."/>
            <person name="Spatafora J."/>
            <person name="Crous P."/>
            <person name="Grigoriev I."/>
        </authorList>
    </citation>
    <scope>NUCLEOTIDE SEQUENCE</scope>
    <source>
        <strain evidence="12">CBS 121739</strain>
    </source>
</reference>
<dbReference type="Pfam" id="PF00153">
    <property type="entry name" value="Mito_carr"/>
    <property type="match status" value="3"/>
</dbReference>
<evidence type="ECO:0000256" key="8">
    <source>
        <dbReference type="ARBA" id="ARBA00023128"/>
    </source>
</evidence>
<accession>A0A6A6W9B8</accession>
<evidence type="ECO:0000313" key="13">
    <source>
        <dbReference type="Proteomes" id="UP000799437"/>
    </source>
</evidence>
<evidence type="ECO:0000256" key="9">
    <source>
        <dbReference type="ARBA" id="ARBA00023136"/>
    </source>
</evidence>
<keyword evidence="7" id="KW-1133">Transmembrane helix</keyword>
<keyword evidence="4 10" id="KW-0812">Transmembrane</keyword>
<keyword evidence="5" id="KW-0677">Repeat</keyword>
<dbReference type="Gene3D" id="1.50.40.10">
    <property type="entry name" value="Mitochondrial carrier domain"/>
    <property type="match status" value="1"/>
</dbReference>
<keyword evidence="13" id="KW-1185">Reference proteome</keyword>
<dbReference type="InterPro" id="IPR018108">
    <property type="entry name" value="MCP_transmembrane"/>
</dbReference>
<dbReference type="GO" id="GO:0005469">
    <property type="term" value="F:succinate:fumarate antiporter activity"/>
    <property type="evidence" value="ECO:0007669"/>
    <property type="project" value="TreeGrafter"/>
</dbReference>
<protein>
    <submittedName>
        <fullName evidence="12">Succinate/fumarate mitochondrial transporter-like protein</fullName>
    </submittedName>
</protein>